<comment type="subunit">
    <text evidence="8">Component of the translation initiation factor 2B (eIF2B) complex which is a heterodecamer of two sets of five different subunits: alpha, beta, gamma, delta and epsilon. Subunits alpha, beta and delta comprise a regulatory subcomplex and subunits epsilon and gamma comprise a catalytic subcomplex. Within the complex, the hexameric regulatory complex resides at the center, with the two heterodimeric catalytic subcomplexes bound on opposite sides.</text>
</comment>
<evidence type="ECO:0000256" key="6">
    <source>
        <dbReference type="ARBA" id="ARBA00044144"/>
    </source>
</evidence>
<proteinExistence type="inferred from homology"/>
<dbReference type="InterPro" id="IPR003307">
    <property type="entry name" value="W2_domain"/>
</dbReference>
<evidence type="ECO:0000256" key="7">
    <source>
        <dbReference type="ARBA" id="ARBA00044345"/>
    </source>
</evidence>
<dbReference type="InterPro" id="IPR011004">
    <property type="entry name" value="Trimer_LpxA-like_sf"/>
</dbReference>
<keyword evidence="5" id="KW-0648">Protein biosynthesis</keyword>
<dbReference type="Proteomes" id="UP001634394">
    <property type="component" value="Unassembled WGS sequence"/>
</dbReference>
<dbReference type="Gene3D" id="2.160.10.10">
    <property type="entry name" value="Hexapeptide repeat proteins"/>
    <property type="match status" value="2"/>
</dbReference>
<dbReference type="InterPro" id="IPR051956">
    <property type="entry name" value="eIF2B_epsilon"/>
</dbReference>
<dbReference type="GO" id="GO:0005829">
    <property type="term" value="C:cytosol"/>
    <property type="evidence" value="ECO:0007669"/>
    <property type="project" value="UniProtKB-SubCell"/>
</dbReference>
<dbReference type="InterPro" id="IPR016024">
    <property type="entry name" value="ARM-type_fold"/>
</dbReference>
<comment type="similarity">
    <text evidence="2">Belongs to the eIF-2B gamma/epsilon subunits family.</text>
</comment>
<dbReference type="FunFam" id="1.25.40.180:FF:000022">
    <property type="entry name" value="Translation initiation factor eIF-2B epsilon subunit"/>
    <property type="match status" value="1"/>
</dbReference>
<dbReference type="InterPro" id="IPR029044">
    <property type="entry name" value="Nucleotide-diphossugar_trans"/>
</dbReference>
<organism evidence="10 11">
    <name type="scientific">Sinanodonta woodiana</name>
    <name type="common">Chinese pond mussel</name>
    <name type="synonym">Anodonta woodiana</name>
    <dbReference type="NCBI Taxonomy" id="1069815"/>
    <lineage>
        <taxon>Eukaryota</taxon>
        <taxon>Metazoa</taxon>
        <taxon>Spiralia</taxon>
        <taxon>Lophotrochozoa</taxon>
        <taxon>Mollusca</taxon>
        <taxon>Bivalvia</taxon>
        <taxon>Autobranchia</taxon>
        <taxon>Heteroconchia</taxon>
        <taxon>Palaeoheterodonta</taxon>
        <taxon>Unionida</taxon>
        <taxon>Unionoidea</taxon>
        <taxon>Unionidae</taxon>
        <taxon>Unioninae</taxon>
        <taxon>Sinanodonta</taxon>
    </lineage>
</organism>
<keyword evidence="11" id="KW-1185">Reference proteome</keyword>
<name>A0ABD3X0M5_SINWO</name>
<gene>
    <name evidence="10" type="ORF">ACJMK2_032065</name>
</gene>
<dbReference type="GO" id="GO:0140535">
    <property type="term" value="C:intracellular protein-containing complex"/>
    <property type="evidence" value="ECO:0007669"/>
    <property type="project" value="UniProtKB-ARBA"/>
</dbReference>
<evidence type="ECO:0000259" key="9">
    <source>
        <dbReference type="PROSITE" id="PS51363"/>
    </source>
</evidence>
<evidence type="ECO:0000256" key="8">
    <source>
        <dbReference type="ARBA" id="ARBA00046432"/>
    </source>
</evidence>
<dbReference type="PROSITE" id="PS51363">
    <property type="entry name" value="W2"/>
    <property type="match status" value="1"/>
</dbReference>
<evidence type="ECO:0000313" key="11">
    <source>
        <dbReference type="Proteomes" id="UP001634394"/>
    </source>
</evidence>
<evidence type="ECO:0000256" key="4">
    <source>
        <dbReference type="ARBA" id="ARBA00022540"/>
    </source>
</evidence>
<dbReference type="CDD" id="cd11558">
    <property type="entry name" value="W2_eIF2B_epsilon"/>
    <property type="match status" value="1"/>
</dbReference>
<sequence>MAPKKINKRGEELKQEDVLQAVVIADSFDRKFAPISDKRPRSLLHVANVPLLDYTLEFLCSAGVEEVFVFCCHFAGQIKDHLKNAGWLDNDRKFSVQTIISEDCMSVGDALRDIDAKSLIRSDFILIHGDVVSNINIQDVVQEHKKRRETDKSSIMTQVFTKAPPTHASRCREDDLVVAIDSKTSQIIHYQKVDPDKNLELPVEILTEHKEVQIRYDLLDCQICVCSPQVLSLFTDNFDYQTRDDFVKGILTNEEIMGNTIYIRIITEKYAARISNLQLYDSVSRDIINRWTYPMVPDNCIKHNKDNMSYGRHNIYLSKDVSLARGCVLEENVLVGKGSSIGNNSFISNTVIGRNCKIGENVKLIDSYVWDGVTVEKNCVIKKSLLCDNVTVYEGVTVCPRCVLSWDVAVGPQVTIKENTIAVASLDDDFGEIDERRTVSAEFGVKGRAFHHSSGAGSDDEDEKLNQSMWGLNIEYSSDEDDDESSVSSVSSAKDVQMASEEMFYMELQDTLKRGKDENIGADNLIVEINSLKLAYNITVQELNIMVMKVLLEQSVSEATDQIASQVFPVLKLNLQKFLSLIKNYIKSADSQMHCLQSIEEFGSLSSLNLQLVVKVIHILYELEVLDERVILKWYKQCSTSLEIVPEKKKEIRKQVEPLIKWLEEADEESSESDG</sequence>
<dbReference type="Pfam" id="PF00483">
    <property type="entry name" value="NTP_transferase"/>
    <property type="match status" value="1"/>
</dbReference>
<dbReference type="SUPFAM" id="SSF53448">
    <property type="entry name" value="Nucleotide-diphospho-sugar transferases"/>
    <property type="match status" value="1"/>
</dbReference>
<dbReference type="SUPFAM" id="SSF48371">
    <property type="entry name" value="ARM repeat"/>
    <property type="match status" value="1"/>
</dbReference>
<dbReference type="PANTHER" id="PTHR45887:SF1">
    <property type="entry name" value="TRANSLATION INITIATION FACTOR EIF-2B SUBUNIT EPSILON"/>
    <property type="match status" value="1"/>
</dbReference>
<dbReference type="InterPro" id="IPR056764">
    <property type="entry name" value="LbH_EIF2B3/5"/>
</dbReference>
<feature type="domain" description="W2" evidence="9">
    <location>
        <begin position="498"/>
        <end position="673"/>
    </location>
</feature>
<dbReference type="Pfam" id="PF02020">
    <property type="entry name" value="W2"/>
    <property type="match status" value="1"/>
</dbReference>
<dbReference type="Gene3D" id="1.25.40.180">
    <property type="match status" value="1"/>
</dbReference>
<dbReference type="FunFam" id="3.90.550.10:FF:000066">
    <property type="entry name" value="Translation initiation factor eIF-2B subunit epsilon"/>
    <property type="match status" value="1"/>
</dbReference>
<dbReference type="AlphaFoldDB" id="A0ABD3X0M5"/>
<evidence type="ECO:0000256" key="1">
    <source>
        <dbReference type="ARBA" id="ARBA00004514"/>
    </source>
</evidence>
<keyword evidence="3" id="KW-0963">Cytoplasm</keyword>
<evidence type="ECO:0000256" key="3">
    <source>
        <dbReference type="ARBA" id="ARBA00022490"/>
    </source>
</evidence>
<dbReference type="InterPro" id="IPR005835">
    <property type="entry name" value="NTP_transferase_dom"/>
</dbReference>
<comment type="subcellular location">
    <subcellularLocation>
        <location evidence="1">Cytoplasm</location>
        <location evidence="1">Cytosol</location>
    </subcellularLocation>
</comment>
<evidence type="ECO:0000256" key="5">
    <source>
        <dbReference type="ARBA" id="ARBA00022917"/>
    </source>
</evidence>
<dbReference type="GO" id="GO:0003743">
    <property type="term" value="F:translation initiation factor activity"/>
    <property type="evidence" value="ECO:0007669"/>
    <property type="project" value="UniProtKB-KW"/>
</dbReference>
<dbReference type="InterPro" id="IPR044123">
    <property type="entry name" value="W2_eIF2B_epsilon"/>
</dbReference>
<dbReference type="EMBL" id="JBJQND010000004">
    <property type="protein sequence ID" value="KAL3879779.1"/>
    <property type="molecule type" value="Genomic_DNA"/>
</dbReference>
<keyword evidence="4" id="KW-0396">Initiation factor</keyword>
<reference evidence="10 11" key="1">
    <citation type="submission" date="2024-11" db="EMBL/GenBank/DDBJ databases">
        <title>Chromosome-level genome assembly of the freshwater bivalve Anodonta woodiana.</title>
        <authorList>
            <person name="Chen X."/>
        </authorList>
    </citation>
    <scope>NUCLEOTIDE SEQUENCE [LARGE SCALE GENOMIC DNA]</scope>
    <source>
        <strain evidence="10">MN2024</strain>
        <tissue evidence="10">Gills</tissue>
    </source>
</reference>
<dbReference type="Gene3D" id="3.90.550.10">
    <property type="entry name" value="Spore Coat Polysaccharide Biosynthesis Protein SpsA, Chain A"/>
    <property type="match status" value="1"/>
</dbReference>
<evidence type="ECO:0000313" key="10">
    <source>
        <dbReference type="EMBL" id="KAL3879779.1"/>
    </source>
</evidence>
<dbReference type="CDD" id="cd04197">
    <property type="entry name" value="eIF-2B_epsilon_N"/>
    <property type="match status" value="1"/>
</dbReference>
<dbReference type="InterPro" id="IPR035543">
    <property type="entry name" value="eIF-2B_epsilon_N"/>
</dbReference>
<dbReference type="SMART" id="SM00515">
    <property type="entry name" value="eIF5C"/>
    <property type="match status" value="1"/>
</dbReference>
<dbReference type="SUPFAM" id="SSF51161">
    <property type="entry name" value="Trimeric LpxA-like enzymes"/>
    <property type="match status" value="1"/>
</dbReference>
<accession>A0ABD3X0M5</accession>
<dbReference type="Pfam" id="PF25084">
    <property type="entry name" value="LbH_EIF2B"/>
    <property type="match status" value="1"/>
</dbReference>
<dbReference type="PANTHER" id="PTHR45887">
    <property type="entry name" value="TRANSLATION INITIATION FACTOR EIF-2B SUBUNIT EPSILON"/>
    <property type="match status" value="1"/>
</dbReference>
<protein>
    <recommendedName>
        <fullName evidence="6">Translation initiation factor eIF2B subunit epsilon</fullName>
    </recommendedName>
    <alternativeName>
        <fullName evidence="7">eIF2B GDP-GTP exchange factor subunit epsilon</fullName>
    </alternativeName>
</protein>
<evidence type="ECO:0000256" key="2">
    <source>
        <dbReference type="ARBA" id="ARBA00007878"/>
    </source>
</evidence>
<comment type="caution">
    <text evidence="10">The sequence shown here is derived from an EMBL/GenBank/DDBJ whole genome shotgun (WGS) entry which is preliminary data.</text>
</comment>
<dbReference type="GO" id="GO:0005085">
    <property type="term" value="F:guanyl-nucleotide exchange factor activity"/>
    <property type="evidence" value="ECO:0007669"/>
    <property type="project" value="UniProtKB-ARBA"/>
</dbReference>